<dbReference type="GO" id="GO:0004714">
    <property type="term" value="F:transmembrane receptor protein tyrosine kinase activity"/>
    <property type="evidence" value="ECO:0007669"/>
    <property type="project" value="UniProtKB-EC"/>
</dbReference>
<dbReference type="Gene3D" id="3.80.20.20">
    <property type="entry name" value="Receptor L-domain"/>
    <property type="match status" value="1"/>
</dbReference>
<dbReference type="CDD" id="cd00192">
    <property type="entry name" value="PTKc"/>
    <property type="match status" value="1"/>
</dbReference>
<keyword evidence="8" id="KW-0245">EGF-like domain</keyword>
<dbReference type="eggNOG" id="KOG0200">
    <property type="taxonomic scope" value="Eukaryota"/>
</dbReference>
<evidence type="ECO:0000313" key="17">
    <source>
        <dbReference type="Proteomes" id="UP000001357"/>
    </source>
</evidence>
<accession>A9VDM3</accession>
<dbReference type="InterPro" id="IPR008266">
    <property type="entry name" value="Tyr_kinase_AS"/>
</dbReference>
<evidence type="ECO:0000256" key="3">
    <source>
        <dbReference type="ARBA" id="ARBA00022741"/>
    </source>
</evidence>
<keyword evidence="11" id="KW-0472">Membrane</keyword>
<dbReference type="InterPro" id="IPR011009">
    <property type="entry name" value="Kinase-like_dom_sf"/>
</dbReference>
<reference evidence="16 17" key="1">
    <citation type="journal article" date="2008" name="Nature">
        <title>The genome of the choanoflagellate Monosiga brevicollis and the origin of metazoans.</title>
        <authorList>
            <consortium name="JGI Sequencing"/>
            <person name="King N."/>
            <person name="Westbrook M.J."/>
            <person name="Young S.L."/>
            <person name="Kuo A."/>
            <person name="Abedin M."/>
            <person name="Chapman J."/>
            <person name="Fairclough S."/>
            <person name="Hellsten U."/>
            <person name="Isogai Y."/>
            <person name="Letunic I."/>
            <person name="Marr M."/>
            <person name="Pincus D."/>
            <person name="Putnam N."/>
            <person name="Rokas A."/>
            <person name="Wright K.J."/>
            <person name="Zuzow R."/>
            <person name="Dirks W."/>
            <person name="Good M."/>
            <person name="Goodstein D."/>
            <person name="Lemons D."/>
            <person name="Li W."/>
            <person name="Lyons J.B."/>
            <person name="Morris A."/>
            <person name="Nichols S."/>
            <person name="Richter D.J."/>
            <person name="Salamov A."/>
            <person name="Bork P."/>
            <person name="Lim W.A."/>
            <person name="Manning G."/>
            <person name="Miller W.T."/>
            <person name="McGinnis W."/>
            <person name="Shapiro H."/>
            <person name="Tjian R."/>
            <person name="Grigoriev I.V."/>
            <person name="Rokhsar D."/>
        </authorList>
    </citation>
    <scope>NUCLEOTIDE SEQUENCE [LARGE SCALE GENOMIC DNA]</scope>
    <source>
        <strain evidence="17">MX1 / ATCC 50154</strain>
    </source>
</reference>
<evidence type="ECO:0000259" key="13">
    <source>
        <dbReference type="PROSITE" id="PS50011"/>
    </source>
</evidence>
<dbReference type="PROSITE" id="PS50011">
    <property type="entry name" value="PROTEIN_KINASE_DOM"/>
    <property type="match status" value="1"/>
</dbReference>
<dbReference type="InterPro" id="IPR006212">
    <property type="entry name" value="Furin_repeat"/>
</dbReference>
<dbReference type="Gene3D" id="2.10.220.10">
    <property type="entry name" value="Hormone Receptor, Insulin-like Growth Factor Receptor 1, Chain A, domain 2"/>
    <property type="match status" value="2"/>
</dbReference>
<dbReference type="Gene3D" id="2.10.50.10">
    <property type="entry name" value="Tumor Necrosis Factor Receptor, subunit A, domain 2"/>
    <property type="match status" value="1"/>
</dbReference>
<gene>
    <name evidence="16" type="ORF">MONBRDRAFT_39306</name>
</gene>
<dbReference type="PROSITE" id="PS50026">
    <property type="entry name" value="EGF_3"/>
    <property type="match status" value="1"/>
</dbReference>
<feature type="domain" description="Protein kinase" evidence="13">
    <location>
        <begin position="594"/>
        <end position="867"/>
    </location>
</feature>
<dbReference type="FunFam" id="1.10.510.10:FF:000554">
    <property type="entry name" value="Predicted protein"/>
    <property type="match status" value="1"/>
</dbReference>
<dbReference type="PANTHER" id="PTHR24416">
    <property type="entry name" value="TYROSINE-PROTEIN KINASE RECEPTOR"/>
    <property type="match status" value="1"/>
</dbReference>
<comment type="catalytic activity">
    <reaction evidence="7">
        <text>L-tyrosyl-[protein] + ATP = O-phospho-L-tyrosyl-[protein] + ADP + H(+)</text>
        <dbReference type="Rhea" id="RHEA:10596"/>
        <dbReference type="Rhea" id="RHEA-COMP:10136"/>
        <dbReference type="Rhea" id="RHEA-COMP:20101"/>
        <dbReference type="ChEBI" id="CHEBI:15378"/>
        <dbReference type="ChEBI" id="CHEBI:30616"/>
        <dbReference type="ChEBI" id="CHEBI:46858"/>
        <dbReference type="ChEBI" id="CHEBI:61978"/>
        <dbReference type="ChEBI" id="CHEBI:456216"/>
        <dbReference type="EC" id="2.7.10.1"/>
    </reaction>
</comment>
<dbReference type="GO" id="GO:0005524">
    <property type="term" value="F:ATP binding"/>
    <property type="evidence" value="ECO:0007669"/>
    <property type="project" value="UniProtKB-UniRule"/>
</dbReference>
<feature type="repeat" description="TNFR-Cys" evidence="9">
    <location>
        <begin position="432"/>
        <end position="477"/>
    </location>
</feature>
<dbReference type="InterPro" id="IPR036941">
    <property type="entry name" value="Rcpt_L-dom_sf"/>
</dbReference>
<evidence type="ECO:0000313" key="16">
    <source>
        <dbReference type="EMBL" id="EDQ84326.1"/>
    </source>
</evidence>
<dbReference type="EMBL" id="CH991589">
    <property type="protein sequence ID" value="EDQ84326.1"/>
    <property type="molecule type" value="Genomic_DNA"/>
</dbReference>
<evidence type="ECO:0000256" key="5">
    <source>
        <dbReference type="ARBA" id="ARBA00022840"/>
    </source>
</evidence>
<dbReference type="GO" id="GO:0005886">
    <property type="term" value="C:plasma membrane"/>
    <property type="evidence" value="ECO:0000318"/>
    <property type="project" value="GO_Central"/>
</dbReference>
<dbReference type="SUPFAM" id="SSF57184">
    <property type="entry name" value="Growth factor receptor domain"/>
    <property type="match status" value="1"/>
</dbReference>
<dbReference type="InterPro" id="IPR050122">
    <property type="entry name" value="RTK"/>
</dbReference>
<dbReference type="PROSITE" id="PS00109">
    <property type="entry name" value="PROTEIN_KINASE_TYR"/>
    <property type="match status" value="1"/>
</dbReference>
<dbReference type="OMA" id="ISRTHET"/>
<dbReference type="Pfam" id="PF01030">
    <property type="entry name" value="Recep_L_domain"/>
    <property type="match status" value="1"/>
</dbReference>
<dbReference type="PROSITE" id="PS00107">
    <property type="entry name" value="PROTEIN_KINASE_ATP"/>
    <property type="match status" value="1"/>
</dbReference>
<dbReference type="InterPro" id="IPR000494">
    <property type="entry name" value="Rcpt_L-dom"/>
</dbReference>
<dbReference type="GO" id="GO:0004713">
    <property type="term" value="F:protein tyrosine kinase activity"/>
    <property type="evidence" value="ECO:0000318"/>
    <property type="project" value="GO_Central"/>
</dbReference>
<dbReference type="InterPro" id="IPR000742">
    <property type="entry name" value="EGF"/>
</dbReference>
<feature type="signal peptide" evidence="12">
    <location>
        <begin position="1"/>
        <end position="16"/>
    </location>
</feature>
<comment type="subcellular location">
    <subcellularLocation>
        <location evidence="1">Membrane</location>
        <topology evidence="1">Single-pass membrane protein</topology>
    </subcellularLocation>
</comment>
<dbReference type="AlphaFoldDB" id="A9VDM3"/>
<dbReference type="SMART" id="SM00261">
    <property type="entry name" value="FU"/>
    <property type="match status" value="4"/>
</dbReference>
<dbReference type="InterPro" id="IPR001245">
    <property type="entry name" value="Ser-Thr/Tyr_kinase_cat_dom"/>
</dbReference>
<dbReference type="Gene3D" id="2.10.25.10">
    <property type="entry name" value="Laminin"/>
    <property type="match status" value="1"/>
</dbReference>
<dbReference type="CDD" id="cd00064">
    <property type="entry name" value="FU"/>
    <property type="match status" value="3"/>
</dbReference>
<evidence type="ECO:0000259" key="15">
    <source>
        <dbReference type="PROSITE" id="PS50050"/>
    </source>
</evidence>
<evidence type="ECO:0000256" key="2">
    <source>
        <dbReference type="ARBA" id="ARBA00022679"/>
    </source>
</evidence>
<evidence type="ECO:0000256" key="8">
    <source>
        <dbReference type="PROSITE-ProRule" id="PRU00076"/>
    </source>
</evidence>
<evidence type="ECO:0000256" key="12">
    <source>
        <dbReference type="SAM" id="SignalP"/>
    </source>
</evidence>
<evidence type="ECO:0000256" key="9">
    <source>
        <dbReference type="PROSITE-ProRule" id="PRU00206"/>
    </source>
</evidence>
<dbReference type="SMART" id="SM00181">
    <property type="entry name" value="EGF"/>
    <property type="match status" value="3"/>
</dbReference>
<evidence type="ECO:0000256" key="1">
    <source>
        <dbReference type="ARBA" id="ARBA00004167"/>
    </source>
</evidence>
<dbReference type="Gene3D" id="3.30.200.20">
    <property type="entry name" value="Phosphorylase Kinase, domain 1"/>
    <property type="match status" value="1"/>
</dbReference>
<evidence type="ECO:0000256" key="11">
    <source>
        <dbReference type="SAM" id="Phobius"/>
    </source>
</evidence>
<keyword evidence="17" id="KW-1185">Reference proteome</keyword>
<dbReference type="RefSeq" id="XP_001750822.1">
    <property type="nucleotide sequence ID" value="XM_001750770.1"/>
</dbReference>
<dbReference type="FunFam" id="3.30.200.20:FF:000869">
    <property type="entry name" value="Predicted protein"/>
    <property type="match status" value="1"/>
</dbReference>
<evidence type="ECO:0000259" key="14">
    <source>
        <dbReference type="PROSITE" id="PS50026"/>
    </source>
</evidence>
<name>A9VDM3_MONBE</name>
<dbReference type="InterPro" id="IPR017441">
    <property type="entry name" value="Protein_kinase_ATP_BS"/>
</dbReference>
<dbReference type="SUPFAM" id="SSF56112">
    <property type="entry name" value="Protein kinase-like (PK-like)"/>
    <property type="match status" value="1"/>
</dbReference>
<dbReference type="STRING" id="81824.A9VDM3"/>
<keyword evidence="3 10" id="KW-0547">Nucleotide-binding</keyword>
<dbReference type="Gene3D" id="1.10.510.10">
    <property type="entry name" value="Transferase(Phosphotransferase) domain 1"/>
    <property type="match status" value="1"/>
</dbReference>
<dbReference type="Pfam" id="PF07714">
    <property type="entry name" value="PK_Tyr_Ser-Thr"/>
    <property type="match status" value="1"/>
</dbReference>
<keyword evidence="6" id="KW-0829">Tyrosine-protein kinase</keyword>
<keyword evidence="11" id="KW-1133">Transmembrane helix</keyword>
<dbReference type="KEGG" id="mbr:MONBRDRAFT_39306"/>
<feature type="binding site" evidence="10">
    <location>
        <position position="627"/>
    </location>
    <ligand>
        <name>ATP</name>
        <dbReference type="ChEBI" id="CHEBI:30616"/>
    </ligand>
</feature>
<evidence type="ECO:0000256" key="7">
    <source>
        <dbReference type="ARBA" id="ARBA00051243"/>
    </source>
</evidence>
<dbReference type="SUPFAM" id="SSF52058">
    <property type="entry name" value="L domain-like"/>
    <property type="match status" value="1"/>
</dbReference>
<dbReference type="InterPro" id="IPR020635">
    <property type="entry name" value="Tyr_kinase_cat_dom"/>
</dbReference>
<feature type="domain" description="EGF-like" evidence="14">
    <location>
        <begin position="479"/>
        <end position="517"/>
    </location>
</feature>
<keyword evidence="2" id="KW-0808">Transferase</keyword>
<dbReference type="InterPro" id="IPR009030">
    <property type="entry name" value="Growth_fac_rcpt_cys_sf"/>
</dbReference>
<proteinExistence type="predicted"/>
<evidence type="ECO:0000256" key="4">
    <source>
        <dbReference type="ARBA" id="ARBA00022777"/>
    </source>
</evidence>
<keyword evidence="5 10" id="KW-0067">ATP-binding</keyword>
<dbReference type="GeneID" id="5896084"/>
<keyword evidence="12" id="KW-0732">Signal</keyword>
<dbReference type="InParanoid" id="A9VDM3"/>
<feature type="chain" id="PRO_5002743154" evidence="12">
    <location>
        <begin position="17"/>
        <end position="962"/>
    </location>
</feature>
<protein>
    <submittedName>
        <fullName evidence="16">Uncharacterized protein</fullName>
    </submittedName>
</protein>
<comment type="caution">
    <text evidence="8">Lacks conserved residue(s) required for the propagation of feature annotation.</text>
</comment>
<keyword evidence="4" id="KW-0418">Kinase</keyword>
<dbReference type="eggNOG" id="KOG3525">
    <property type="taxonomic scope" value="Eukaryota"/>
</dbReference>
<dbReference type="SMART" id="SM00219">
    <property type="entry name" value="TyrKc"/>
    <property type="match status" value="1"/>
</dbReference>
<organism evidence="16 17">
    <name type="scientific">Monosiga brevicollis</name>
    <name type="common">Choanoflagellate</name>
    <dbReference type="NCBI Taxonomy" id="81824"/>
    <lineage>
        <taxon>Eukaryota</taxon>
        <taxon>Choanoflagellata</taxon>
        <taxon>Craspedida</taxon>
        <taxon>Salpingoecidae</taxon>
        <taxon>Monosiga</taxon>
    </lineage>
</organism>
<feature type="domain" description="TNFR-Cys" evidence="15">
    <location>
        <begin position="432"/>
        <end position="477"/>
    </location>
</feature>
<sequence>MARWLFVLATILFVLGEQTSAVTSPNVLVDDVQVNAGTDLDALITALNGYTVIHGSVHINLTGANPGLSWATKLEQALGAITDIRGHLLVVNSDSILSDLSFFQNLRVIRAEDYYYFRDDTTPDNTETAMALVLMNYQTMTSIHLPKLHHFNNPFACYPYRIDWSRLGALAAPGVYDSLYPMSTLETSRWVDMTGLAATSSAYVEYCQSHTPCHEICGPIGTATCWGPGATQCQRCTSPNLLLAYNGSCVAACPDGYYADDWICQPCVNDCETCEGPELGACLSCPVDFLLENGRCKSVCTGDAVYGNVTTRTCEDCHPQCTTCTSPLSTTCTRCAEDFYLQPAPNNTVCAAECPMGYYASALEGSCLPCAAGCLACTGPANCSLCDVSADMYRLVTDVAQVCRPVSQCDSGSFASQAPTASSNRVCAAYTICPTGESYVTFAGNASYDRVCEPCTTCDEGMVYRLGTCEGTTPGVCVLENACSATPCENGGVCSLTTSGEFQCDCSNTGFCGTICAEALQDDGTCASELRSRANEREASTATTIGASLGGVALAALLVALIIVLLPSKRISGAMKKRIQALNGGKWELERDDVTIGQQLGAGHFGTVSRGLLRKSDGTGNMDVAVKQLKREADVDSDAADEFFHEMKLMMDLGHHQHVVSLVGVCTTEKPILMVIDFANGGDLLNHLRDARPNERREATLREDDFRDYCAQVAAGMEFLAFKRVIHRDLAARNVLVHDDGNGVVLKVADFGLTVQLRNDEEFRVCEDDALPFKWLAPECFTDKTFSQASDVWAFGVLMWEVYAFGQSPFPGIQNNEVYARLGEGMRMPRPADCSKQAYDIMMRCWKFDAAERPSFSTLLNELSAFAGKNMRDYRHSVDITTLARAAVDLGDEAYDNTGLVSPLEVISEEMPEGENGAPSRSSSGYVSTLTQNALAAYAANQAREKVERSELEAERQFVRVK</sequence>
<dbReference type="InterPro" id="IPR000719">
    <property type="entry name" value="Prot_kinase_dom"/>
</dbReference>
<dbReference type="PROSITE" id="PS50050">
    <property type="entry name" value="TNFR_NGFR_2"/>
    <property type="match status" value="1"/>
</dbReference>
<evidence type="ECO:0000256" key="6">
    <source>
        <dbReference type="ARBA" id="ARBA00023137"/>
    </source>
</evidence>
<dbReference type="PANTHER" id="PTHR24416:SF600">
    <property type="entry name" value="PDGF- AND VEGF-RECEPTOR RELATED, ISOFORM J"/>
    <property type="match status" value="1"/>
</dbReference>
<feature type="transmembrane region" description="Helical" evidence="11">
    <location>
        <begin position="545"/>
        <end position="568"/>
    </location>
</feature>
<keyword evidence="11" id="KW-0812">Transmembrane</keyword>
<evidence type="ECO:0000256" key="10">
    <source>
        <dbReference type="PROSITE-ProRule" id="PRU10141"/>
    </source>
</evidence>
<dbReference type="PRINTS" id="PR00109">
    <property type="entry name" value="TYRKINASE"/>
</dbReference>
<dbReference type="Proteomes" id="UP000001357">
    <property type="component" value="Unassembled WGS sequence"/>
</dbReference>
<dbReference type="InterPro" id="IPR001368">
    <property type="entry name" value="TNFR/NGFR_Cys_rich_reg"/>
</dbReference>
<dbReference type="FunCoup" id="A9VDM3">
    <property type="interactions" value="497"/>
</dbReference>